<dbReference type="Proteomes" id="UP001152523">
    <property type="component" value="Unassembled WGS sequence"/>
</dbReference>
<gene>
    <name evidence="2" type="ORF">CEPIT_LOCUS18405</name>
</gene>
<keyword evidence="3" id="KW-1185">Reference proteome</keyword>
<evidence type="ECO:0000313" key="3">
    <source>
        <dbReference type="Proteomes" id="UP001152523"/>
    </source>
</evidence>
<dbReference type="AlphaFoldDB" id="A0AAV0DVH9"/>
<dbReference type="EMBL" id="CAMAPF010000148">
    <property type="protein sequence ID" value="CAH9108633.1"/>
    <property type="molecule type" value="Genomic_DNA"/>
</dbReference>
<accession>A0AAV0DVH9</accession>
<evidence type="ECO:0000259" key="1">
    <source>
        <dbReference type="Pfam" id="PF26130"/>
    </source>
</evidence>
<name>A0AAV0DVH9_9ASTE</name>
<evidence type="ECO:0000313" key="2">
    <source>
        <dbReference type="EMBL" id="CAH9108633.1"/>
    </source>
</evidence>
<proteinExistence type="predicted"/>
<sequence>MWQTLDIVVHYGGTFERGKPTRYVNGCIEVIKSDPDVNSYPHLKKFLESGPFGYVKEMLYKLPSEPLEASRILVDDASTLELVSMCSSVGKCDLYVVNGDGAGVGTQNVDAVEMDGLLDQRDDTYMSDEPDFDDIGSLHGDEHVKHVDGNGCDESDGNDSDESSVGLNQLCNVEVHSCHDEQVLRVQSKQKMTQTVNEQEAESSYTAELHSSDNPPTYECCQFTLLCTLNVY</sequence>
<organism evidence="2 3">
    <name type="scientific">Cuscuta epithymum</name>
    <dbReference type="NCBI Taxonomy" id="186058"/>
    <lineage>
        <taxon>Eukaryota</taxon>
        <taxon>Viridiplantae</taxon>
        <taxon>Streptophyta</taxon>
        <taxon>Embryophyta</taxon>
        <taxon>Tracheophyta</taxon>
        <taxon>Spermatophyta</taxon>
        <taxon>Magnoliopsida</taxon>
        <taxon>eudicotyledons</taxon>
        <taxon>Gunneridae</taxon>
        <taxon>Pentapetalae</taxon>
        <taxon>asterids</taxon>
        <taxon>lamiids</taxon>
        <taxon>Solanales</taxon>
        <taxon>Convolvulaceae</taxon>
        <taxon>Cuscuteae</taxon>
        <taxon>Cuscuta</taxon>
        <taxon>Cuscuta subgen. Cuscuta</taxon>
    </lineage>
</organism>
<protein>
    <recommendedName>
        <fullName evidence="1">PB1-like domain-containing protein</fullName>
    </recommendedName>
</protein>
<dbReference type="Pfam" id="PF26130">
    <property type="entry name" value="PB1-like"/>
    <property type="match status" value="1"/>
</dbReference>
<reference evidence="2" key="1">
    <citation type="submission" date="2022-07" db="EMBL/GenBank/DDBJ databases">
        <authorList>
            <person name="Macas J."/>
            <person name="Novak P."/>
            <person name="Neumann P."/>
        </authorList>
    </citation>
    <scope>NUCLEOTIDE SEQUENCE</scope>
</reference>
<comment type="caution">
    <text evidence="2">The sequence shown here is derived from an EMBL/GenBank/DDBJ whole genome shotgun (WGS) entry which is preliminary data.</text>
</comment>
<feature type="domain" description="PB1-like" evidence="1">
    <location>
        <begin position="1"/>
        <end position="95"/>
    </location>
</feature>
<dbReference type="InterPro" id="IPR058594">
    <property type="entry name" value="PB1-like_dom_pln"/>
</dbReference>